<protein>
    <submittedName>
        <fullName evidence="1">Uncharacterized protein</fullName>
    </submittedName>
</protein>
<feature type="non-terminal residue" evidence="1">
    <location>
        <position position="1"/>
    </location>
</feature>
<accession>A0A9P6ML44</accession>
<proteinExistence type="predicted"/>
<gene>
    <name evidence="1" type="ORF">BGZ65_004321</name>
</gene>
<keyword evidence="2" id="KW-1185">Reference proteome</keyword>
<name>A0A9P6ML44_9FUNG</name>
<comment type="caution">
    <text evidence="1">The sequence shown here is derived from an EMBL/GenBank/DDBJ whole genome shotgun (WGS) entry which is preliminary data.</text>
</comment>
<reference evidence="1" key="1">
    <citation type="journal article" date="2020" name="Fungal Divers.">
        <title>Resolving the Mortierellaceae phylogeny through synthesis of multi-gene phylogenetics and phylogenomics.</title>
        <authorList>
            <person name="Vandepol N."/>
            <person name="Liber J."/>
            <person name="Desiro A."/>
            <person name="Na H."/>
            <person name="Kennedy M."/>
            <person name="Barry K."/>
            <person name="Grigoriev I.V."/>
            <person name="Miller A.N."/>
            <person name="O'Donnell K."/>
            <person name="Stajich J.E."/>
            <person name="Bonito G."/>
        </authorList>
    </citation>
    <scope>NUCLEOTIDE SEQUENCE</scope>
    <source>
        <strain evidence="1">MES-2147</strain>
    </source>
</reference>
<dbReference type="Proteomes" id="UP000749646">
    <property type="component" value="Unassembled WGS sequence"/>
</dbReference>
<organism evidence="1 2">
    <name type="scientific">Modicella reniformis</name>
    <dbReference type="NCBI Taxonomy" id="1440133"/>
    <lineage>
        <taxon>Eukaryota</taxon>
        <taxon>Fungi</taxon>
        <taxon>Fungi incertae sedis</taxon>
        <taxon>Mucoromycota</taxon>
        <taxon>Mortierellomycotina</taxon>
        <taxon>Mortierellomycetes</taxon>
        <taxon>Mortierellales</taxon>
        <taxon>Mortierellaceae</taxon>
        <taxon>Modicella</taxon>
    </lineage>
</organism>
<dbReference type="EMBL" id="JAAAHW010000063">
    <property type="protein sequence ID" value="KAG0006746.1"/>
    <property type="molecule type" value="Genomic_DNA"/>
</dbReference>
<sequence length="221" mass="24860">MQTNYSNQEAWTGTEFLAAKFPSVAPGARLGGYLEEAKATKTKPIIDEANVLSLGSIPPEHLVKSALGLFDTKNTEEGYIHITKVAFFTRQALIQLAKVHAAMNFAAGLWEMMTWLEEGADDDDGTFISSLRRRLLKQRNLITYAFISSYGVRIRTQSVLFFSGEKWIDDYAIDGALATLLRKHPEESLYEWDWNKNTVLTMLKEASKKKDVRAYTVANLG</sequence>
<dbReference type="AlphaFoldDB" id="A0A9P6ML44"/>
<evidence type="ECO:0000313" key="2">
    <source>
        <dbReference type="Proteomes" id="UP000749646"/>
    </source>
</evidence>
<evidence type="ECO:0000313" key="1">
    <source>
        <dbReference type="EMBL" id="KAG0006746.1"/>
    </source>
</evidence>